<gene>
    <name evidence="9" type="ORF">INT76_09320</name>
</gene>
<evidence type="ECO:0000256" key="4">
    <source>
        <dbReference type="ARBA" id="ARBA00022801"/>
    </source>
</evidence>
<evidence type="ECO:0000259" key="8">
    <source>
        <dbReference type="Pfam" id="PF16875"/>
    </source>
</evidence>
<dbReference type="PANTHER" id="PTHR43053:SF3">
    <property type="entry name" value="ALPHA-GALACTOSIDASE C-RELATED"/>
    <property type="match status" value="1"/>
</dbReference>
<keyword evidence="10" id="KW-1185">Reference proteome</keyword>
<dbReference type="PROSITE" id="PS00512">
    <property type="entry name" value="ALPHA_GALACTOSIDASE"/>
    <property type="match status" value="1"/>
</dbReference>
<dbReference type="InterPro" id="IPR050985">
    <property type="entry name" value="Alpha-glycosidase_related"/>
</dbReference>
<evidence type="ECO:0000256" key="3">
    <source>
        <dbReference type="ARBA" id="ARBA00012755"/>
    </source>
</evidence>
<dbReference type="CDD" id="cd14791">
    <property type="entry name" value="GH36"/>
    <property type="match status" value="1"/>
</dbReference>
<dbReference type="GO" id="GO:0004557">
    <property type="term" value="F:alpha-galactosidase activity"/>
    <property type="evidence" value="ECO:0007669"/>
    <property type="project" value="UniProtKB-EC"/>
</dbReference>
<keyword evidence="5 6" id="KW-0326">Glycosidase</keyword>
<keyword evidence="4 6" id="KW-0378">Hydrolase</keyword>
<dbReference type="SUPFAM" id="SSF51445">
    <property type="entry name" value="(Trans)glycosidases"/>
    <property type="match status" value="1"/>
</dbReference>
<accession>A0ABX7YJN1</accession>
<dbReference type="Gene3D" id="2.60.40.1180">
    <property type="entry name" value="Golgi alpha-mannosidase II"/>
    <property type="match status" value="1"/>
</dbReference>
<dbReference type="RefSeq" id="WP_212570153.1">
    <property type="nucleotide sequence ID" value="NZ_CP073084.1"/>
</dbReference>
<name>A0ABX7YJN1_9STRE</name>
<evidence type="ECO:0000256" key="2">
    <source>
        <dbReference type="ARBA" id="ARBA00006202"/>
    </source>
</evidence>
<evidence type="ECO:0000313" key="9">
    <source>
        <dbReference type="EMBL" id="QUE54016.1"/>
    </source>
</evidence>
<comment type="catalytic activity">
    <reaction evidence="1 6">
        <text>Hydrolysis of terminal, non-reducing alpha-D-galactose residues in alpha-D-galactosides, including galactose oligosaccharides, galactomannans and galactolipids.</text>
        <dbReference type="EC" id="3.2.1.22"/>
    </reaction>
</comment>
<dbReference type="Proteomes" id="UP000677616">
    <property type="component" value="Chromosome"/>
</dbReference>
<dbReference type="Gene3D" id="2.70.98.60">
    <property type="entry name" value="alpha-galactosidase from lactobacil brevis"/>
    <property type="match status" value="1"/>
</dbReference>
<dbReference type="EC" id="3.2.1.22" evidence="3 6"/>
<dbReference type="InterPro" id="IPR013785">
    <property type="entry name" value="Aldolase_TIM"/>
</dbReference>
<organism evidence="9 10">
    <name type="scientific">Streptococcus oriscaviae</name>
    <dbReference type="NCBI Taxonomy" id="2781599"/>
    <lineage>
        <taxon>Bacteria</taxon>
        <taxon>Bacillati</taxon>
        <taxon>Bacillota</taxon>
        <taxon>Bacilli</taxon>
        <taxon>Lactobacillales</taxon>
        <taxon>Streptococcaceae</taxon>
        <taxon>Streptococcus</taxon>
    </lineage>
</organism>
<dbReference type="Pfam" id="PF16874">
    <property type="entry name" value="Glyco_hydro_36C"/>
    <property type="match status" value="1"/>
</dbReference>
<dbReference type="Pfam" id="PF16875">
    <property type="entry name" value="Glyco_hydro_36N"/>
    <property type="match status" value="1"/>
</dbReference>
<dbReference type="PANTHER" id="PTHR43053">
    <property type="entry name" value="GLYCOSIDASE FAMILY 31"/>
    <property type="match status" value="1"/>
</dbReference>
<dbReference type="InterPro" id="IPR002252">
    <property type="entry name" value="Glyco_hydro_36"/>
</dbReference>
<dbReference type="PRINTS" id="PR00743">
    <property type="entry name" value="GLHYDRLASE36"/>
</dbReference>
<proteinExistence type="inferred from homology"/>
<dbReference type="InterPro" id="IPR031704">
    <property type="entry name" value="Glyco_hydro_36_N"/>
</dbReference>
<dbReference type="Gene3D" id="3.20.20.70">
    <property type="entry name" value="Aldolase class I"/>
    <property type="match status" value="1"/>
</dbReference>
<comment type="similarity">
    <text evidence="2">Belongs to the glycosyl hydrolase 36 family.</text>
</comment>
<dbReference type="InterPro" id="IPR013780">
    <property type="entry name" value="Glyco_hydro_b"/>
</dbReference>
<dbReference type="InterPro" id="IPR031705">
    <property type="entry name" value="Glyco_hydro_36_C"/>
</dbReference>
<feature type="domain" description="Glycosyl hydrolase family 36 C-terminal" evidence="7">
    <location>
        <begin position="649"/>
        <end position="723"/>
    </location>
</feature>
<evidence type="ECO:0000313" key="10">
    <source>
        <dbReference type="Proteomes" id="UP000677616"/>
    </source>
</evidence>
<evidence type="ECO:0000256" key="1">
    <source>
        <dbReference type="ARBA" id="ARBA00001255"/>
    </source>
</evidence>
<dbReference type="PIRSF" id="PIRSF005536">
    <property type="entry name" value="Agal"/>
    <property type="match status" value="1"/>
</dbReference>
<dbReference type="EMBL" id="CP073084">
    <property type="protein sequence ID" value="QUE54016.1"/>
    <property type="molecule type" value="Genomic_DNA"/>
</dbReference>
<feature type="domain" description="Glycosyl hydrolase family 36 N-terminal" evidence="8">
    <location>
        <begin position="31"/>
        <end position="286"/>
    </location>
</feature>
<dbReference type="InterPro" id="IPR017853">
    <property type="entry name" value="GH"/>
</dbReference>
<protein>
    <recommendedName>
        <fullName evidence="3 6">Alpha-galactosidase</fullName>
        <ecNumber evidence="3 6">3.2.1.22</ecNumber>
    </recommendedName>
</protein>
<evidence type="ECO:0000256" key="5">
    <source>
        <dbReference type="ARBA" id="ARBA00023295"/>
    </source>
</evidence>
<evidence type="ECO:0000256" key="6">
    <source>
        <dbReference type="PIRNR" id="PIRNR005536"/>
    </source>
</evidence>
<dbReference type="InterPro" id="IPR038417">
    <property type="entry name" value="Alpga-gal_N_sf"/>
</dbReference>
<sequence length="728" mass="84721">MIQIRFDQQQNFFYLSNARMSYILELYQNQQLFHRYWGPKLTHFHAWNQAPSQKKTFAAFRDFDQPQESLEAYPLEFSLPYQGDYMEPSLEVILANLSQIVHFDFQSYQIIEGTPELEGLPHARNNQDSPAQTLILTFVDEKAQLTLEHYYTIFQNHDSIVRSYKLLNHGKNPVMINKLMSASIDIPFDYQVLTSFSGSHQAEFQLQKKEIHPGQSMQSTRRGASGPQYPPFLAISSANTDDFSGEVKAMTLIYSGEHAESVERNQYDFVRLQIGLNPDSFSWKLKPNDSFQTPQAILTYSKEGFNGMSQQFHRFTKDHLVPPQFAHRYAPILVNSWEMTYFDVNHEKMASLISKAAQLGFEAVILDDGWFLGRENSRSSLGDWTVDREKFPHDLHPLIQTCHEHGLQFGIWFEPEMISSRSLLVQEKPHWVVGSKFRPPLYSRHQYCLDLSQREVQDWLIDTLTHFIQSYQVDYIKWDMNRHLVEHESQVTVLGSAKEFAHRYMLGLYRIVDTITKRFPDLLIENCSSGGGRLDYGMLYYFPQTWASDNTDGFDRQAIQDGASYLFHPYQLTGHVSVTPNHQTQRVTPLQTRLDLASATNMGYELNLLDFSEEEEVVVMEHIKEYKKQRPLIKHGNFYRLQSPFTSNQTAWLFESPDKSHYQLVAFRNIFKVSQHHTIIKIPYLDQDANYVDQNGREFSGAELAYSGIHIPFAASDFQSYSLELRRI</sequence>
<dbReference type="Pfam" id="PF02065">
    <property type="entry name" value="Melibiase"/>
    <property type="match status" value="1"/>
</dbReference>
<dbReference type="InterPro" id="IPR000111">
    <property type="entry name" value="Glyco_hydro_27/36_CS"/>
</dbReference>
<evidence type="ECO:0000259" key="7">
    <source>
        <dbReference type="Pfam" id="PF16874"/>
    </source>
</evidence>
<reference evidence="9 10" key="1">
    <citation type="submission" date="2021-04" db="EMBL/GenBank/DDBJ databases">
        <title>Complete genome sequence of a novel Streptococcus species.</title>
        <authorList>
            <person name="Teng J.L.L."/>
        </authorList>
    </citation>
    <scope>NUCLEOTIDE SEQUENCE [LARGE SCALE GENOMIC DNA]</scope>
    <source>
        <strain evidence="9 10">HKU75</strain>
    </source>
</reference>